<name>A0ACC2ZDJ9_9PEZI</name>
<dbReference type="Proteomes" id="UP001172680">
    <property type="component" value="Unassembled WGS sequence"/>
</dbReference>
<keyword evidence="2" id="KW-1185">Reference proteome</keyword>
<gene>
    <name evidence="1" type="ORF">H2199_003370</name>
</gene>
<evidence type="ECO:0000313" key="2">
    <source>
        <dbReference type="Proteomes" id="UP001172680"/>
    </source>
</evidence>
<dbReference type="EMBL" id="JAPDRP010000008">
    <property type="protein sequence ID" value="KAJ9645362.1"/>
    <property type="molecule type" value="Genomic_DNA"/>
</dbReference>
<reference evidence="1" key="1">
    <citation type="submission" date="2022-10" db="EMBL/GenBank/DDBJ databases">
        <title>Culturing micro-colonial fungi from biological soil crusts in the Mojave desert and describing Neophaeococcomyces mojavensis, and introducing the new genera and species Taxawa tesnikishii.</title>
        <authorList>
            <person name="Kurbessoian T."/>
            <person name="Stajich J.E."/>
        </authorList>
    </citation>
    <scope>NUCLEOTIDE SEQUENCE</scope>
    <source>
        <strain evidence="1">JES_115</strain>
    </source>
</reference>
<sequence>MSMFSHIWNFRQAILNDSYGWHFSYLTIIGLSLATATATFGLLADIFSSPRLFLAKNALSVASAPLEVLISLLYWSLRTIDPALVMPEWAPPLEMRADLSFHAVPAIVLAIDLLFLSPPWTIEALPALALSATTALAYYAWVELCHARNGFYPYPLFEQLPPAGRIALFVGCAVAMALSTAGLKWVYGWVNGATVAKEGEKPGDVKGKGRRSTGALGERYERWRREVRGLGIDG</sequence>
<accession>A0ACC2ZDJ9</accession>
<protein>
    <submittedName>
        <fullName evidence="1">Uncharacterized protein</fullName>
    </submittedName>
</protein>
<proteinExistence type="predicted"/>
<organism evidence="1 2">
    <name type="scientific">Coniosporium tulheliwenetii</name>
    <dbReference type="NCBI Taxonomy" id="3383036"/>
    <lineage>
        <taxon>Eukaryota</taxon>
        <taxon>Fungi</taxon>
        <taxon>Dikarya</taxon>
        <taxon>Ascomycota</taxon>
        <taxon>Pezizomycotina</taxon>
        <taxon>Dothideomycetes</taxon>
        <taxon>Dothideomycetes incertae sedis</taxon>
        <taxon>Coniosporium</taxon>
    </lineage>
</organism>
<evidence type="ECO:0000313" key="1">
    <source>
        <dbReference type="EMBL" id="KAJ9645362.1"/>
    </source>
</evidence>
<comment type="caution">
    <text evidence="1">The sequence shown here is derived from an EMBL/GenBank/DDBJ whole genome shotgun (WGS) entry which is preliminary data.</text>
</comment>